<dbReference type="Proteomes" id="UP000198915">
    <property type="component" value="Unassembled WGS sequence"/>
</dbReference>
<dbReference type="CDD" id="cd01066">
    <property type="entry name" value="APP_MetAP"/>
    <property type="match status" value="1"/>
</dbReference>
<sequence>MSHPKRLEMMQQLMNKHQLTAIVLSSPTSQHYVSGYKAITYSRPLFYVLSQKESAFIVPGLEEEHARHVAQVDRVIVYYEHPEQAHQGTNPVTSLLSYLQASVPGGKLGVEFNAVSMKVEKALIEAGWELVDVSDDLLGARVVKDAEELDLLRSAGKMVSLAVRASLEAVAPGVTELEIDQQGHRAALEEVSRLYPNTIAAVNAMTPSGVVRTVMPHVYSNTRRLEKGDILIHTHHVVLNGYIAECERTCFSWEASDSQKEAFSVMLAAQQAAFATIKAGVPMCDVDLAARAVIQKAGFGDYAIHRTGHSMGLDIHEPPFFRFDETALLQEGMVFTVEPGFYVPGLGGFRHSDTVIITKDGYELVTNVASDLESMIL</sequence>
<evidence type="ECO:0000313" key="3">
    <source>
        <dbReference type="EMBL" id="SFK61586.1"/>
    </source>
</evidence>
<gene>
    <name evidence="3" type="ORF">SAMN05518846_11675</name>
</gene>
<dbReference type="InterPro" id="IPR050659">
    <property type="entry name" value="Peptidase_M24B"/>
</dbReference>
<dbReference type="InterPro" id="IPR000587">
    <property type="entry name" value="Creatinase_N"/>
</dbReference>
<dbReference type="RefSeq" id="WP_092274154.1">
    <property type="nucleotide sequence ID" value="NZ_BJOE01000057.1"/>
</dbReference>
<proteinExistence type="predicted"/>
<dbReference type="PANTHER" id="PTHR46112:SF2">
    <property type="entry name" value="XAA-PRO AMINOPEPTIDASE P-RELATED"/>
    <property type="match status" value="1"/>
</dbReference>
<keyword evidence="4" id="KW-1185">Reference proteome</keyword>
<keyword evidence="3" id="KW-0645">Protease</keyword>
<evidence type="ECO:0000259" key="2">
    <source>
        <dbReference type="Pfam" id="PF01321"/>
    </source>
</evidence>
<dbReference type="Gene3D" id="3.40.350.10">
    <property type="entry name" value="Creatinase/prolidase N-terminal domain"/>
    <property type="match status" value="1"/>
</dbReference>
<feature type="domain" description="Creatinase N-terminal" evidence="2">
    <location>
        <begin position="6"/>
        <end position="143"/>
    </location>
</feature>
<evidence type="ECO:0000259" key="1">
    <source>
        <dbReference type="Pfam" id="PF00557"/>
    </source>
</evidence>
<dbReference type="InterPro" id="IPR000994">
    <property type="entry name" value="Pept_M24"/>
</dbReference>
<organism evidence="3 4">
    <name type="scientific">Brevibacillus centrosporus</name>
    <dbReference type="NCBI Taxonomy" id="54910"/>
    <lineage>
        <taxon>Bacteria</taxon>
        <taxon>Bacillati</taxon>
        <taxon>Bacillota</taxon>
        <taxon>Bacilli</taxon>
        <taxon>Bacillales</taxon>
        <taxon>Paenibacillaceae</taxon>
        <taxon>Brevibacillus</taxon>
    </lineage>
</organism>
<dbReference type="Gene3D" id="3.90.230.10">
    <property type="entry name" value="Creatinase/methionine aminopeptidase superfamily"/>
    <property type="match status" value="1"/>
</dbReference>
<dbReference type="InterPro" id="IPR029149">
    <property type="entry name" value="Creatin/AminoP/Spt16_N"/>
</dbReference>
<dbReference type="Pfam" id="PF01321">
    <property type="entry name" value="Creatinase_N"/>
    <property type="match status" value="1"/>
</dbReference>
<feature type="domain" description="Peptidase M24" evidence="1">
    <location>
        <begin position="151"/>
        <end position="359"/>
    </location>
</feature>
<accession>A0A1I4B151</accession>
<dbReference type="SUPFAM" id="SSF53092">
    <property type="entry name" value="Creatinase/prolidase N-terminal domain"/>
    <property type="match status" value="1"/>
</dbReference>
<name>A0A1I4B151_9BACL</name>
<dbReference type="PANTHER" id="PTHR46112">
    <property type="entry name" value="AMINOPEPTIDASE"/>
    <property type="match status" value="1"/>
</dbReference>
<dbReference type="GO" id="GO:0004177">
    <property type="term" value="F:aminopeptidase activity"/>
    <property type="evidence" value="ECO:0007669"/>
    <property type="project" value="UniProtKB-KW"/>
</dbReference>
<dbReference type="EMBL" id="FORT01000016">
    <property type="protein sequence ID" value="SFK61586.1"/>
    <property type="molecule type" value="Genomic_DNA"/>
</dbReference>
<dbReference type="AlphaFoldDB" id="A0A1I4B151"/>
<keyword evidence="3" id="KW-0031">Aminopeptidase</keyword>
<dbReference type="Pfam" id="PF00557">
    <property type="entry name" value="Peptidase_M24"/>
    <property type="match status" value="1"/>
</dbReference>
<dbReference type="STRING" id="1884381.SAMN05518846_11675"/>
<protein>
    <submittedName>
        <fullName evidence="3">Xaa-Pro aminopeptidase</fullName>
    </submittedName>
</protein>
<dbReference type="SUPFAM" id="SSF55920">
    <property type="entry name" value="Creatinase/aminopeptidase"/>
    <property type="match status" value="1"/>
</dbReference>
<evidence type="ECO:0000313" key="4">
    <source>
        <dbReference type="Proteomes" id="UP000198915"/>
    </source>
</evidence>
<dbReference type="InterPro" id="IPR036005">
    <property type="entry name" value="Creatinase/aminopeptidase-like"/>
</dbReference>
<keyword evidence="3" id="KW-0378">Hydrolase</keyword>
<reference evidence="4" key="1">
    <citation type="submission" date="2016-10" db="EMBL/GenBank/DDBJ databases">
        <authorList>
            <person name="Varghese N."/>
            <person name="Submissions S."/>
        </authorList>
    </citation>
    <scope>NUCLEOTIDE SEQUENCE [LARGE SCALE GENOMIC DNA]</scope>
    <source>
        <strain evidence="4">OK042</strain>
    </source>
</reference>